<reference evidence="19" key="1">
    <citation type="journal article" date="2014" name="Int. J. Syst. Evol. Microbiol.">
        <title>Complete genome sequence of Corynebacterium casei LMG S-19264T (=DSM 44701T), isolated from a smear-ripened cheese.</title>
        <authorList>
            <consortium name="US DOE Joint Genome Institute (JGI-PGF)"/>
            <person name="Walter F."/>
            <person name="Albersmeier A."/>
            <person name="Kalinowski J."/>
            <person name="Ruckert C."/>
        </authorList>
    </citation>
    <scope>NUCLEOTIDE SEQUENCE</scope>
    <source>
        <strain evidence="19">KCTC 12343</strain>
    </source>
</reference>
<name>A0A411WWB6_9BURK</name>
<dbReference type="PROSITE" id="PS50110">
    <property type="entry name" value="RESPONSE_REGULATORY"/>
    <property type="match status" value="2"/>
</dbReference>
<dbReference type="InterPro" id="IPR003594">
    <property type="entry name" value="HATPase_dom"/>
</dbReference>
<keyword evidence="5" id="KW-0808">Transferase</keyword>
<keyword evidence="6 14" id="KW-0812">Transmembrane</keyword>
<reference evidence="19" key="3">
    <citation type="submission" date="2022-12" db="EMBL/GenBank/DDBJ databases">
        <authorList>
            <person name="Sun Q."/>
            <person name="Kim S."/>
        </authorList>
    </citation>
    <scope>NUCLEOTIDE SEQUENCE</scope>
    <source>
        <strain evidence="19">KCTC 12343</strain>
    </source>
</reference>
<feature type="domain" description="CHASE" evidence="18">
    <location>
        <begin position="133"/>
        <end position="295"/>
    </location>
</feature>
<keyword evidence="9" id="KW-0067">ATP-binding</keyword>
<dbReference type="SUPFAM" id="SSF47384">
    <property type="entry name" value="Homodimeric domain of signal transducing histidine kinase"/>
    <property type="match status" value="1"/>
</dbReference>
<dbReference type="SMART" id="SM00448">
    <property type="entry name" value="REC"/>
    <property type="match status" value="2"/>
</dbReference>
<keyword evidence="8" id="KW-0418">Kinase</keyword>
<dbReference type="RefSeq" id="WP_131145067.1">
    <property type="nucleotide sequence ID" value="NZ_BMWV01000014.1"/>
</dbReference>
<dbReference type="Pfam" id="PF00072">
    <property type="entry name" value="Response_reg"/>
    <property type="match status" value="2"/>
</dbReference>
<evidence type="ECO:0000256" key="14">
    <source>
        <dbReference type="SAM" id="Phobius"/>
    </source>
</evidence>
<evidence type="ECO:0000256" key="4">
    <source>
        <dbReference type="ARBA" id="ARBA00022553"/>
    </source>
</evidence>
<dbReference type="SUPFAM" id="SSF52172">
    <property type="entry name" value="CheY-like"/>
    <property type="match status" value="2"/>
</dbReference>
<dbReference type="EMBL" id="CP036401">
    <property type="protein sequence ID" value="QBI00939.1"/>
    <property type="molecule type" value="Genomic_DNA"/>
</dbReference>
<keyword evidence="10 14" id="KW-1133">Transmembrane helix</keyword>
<dbReference type="Gene3D" id="3.30.565.10">
    <property type="entry name" value="Histidine kinase-like ATPase, C-terminal domain"/>
    <property type="match status" value="1"/>
</dbReference>
<evidence type="ECO:0000313" key="22">
    <source>
        <dbReference type="Proteomes" id="UP000628442"/>
    </source>
</evidence>
<evidence type="ECO:0000256" key="13">
    <source>
        <dbReference type="PROSITE-ProRule" id="PRU00169"/>
    </source>
</evidence>
<comment type="catalytic activity">
    <reaction evidence="1">
        <text>ATP + protein L-histidine = ADP + protein N-phospho-L-histidine.</text>
        <dbReference type="EC" id="2.7.13.3"/>
    </reaction>
</comment>
<dbReference type="Gene3D" id="3.30.450.20">
    <property type="entry name" value="PAS domain"/>
    <property type="match status" value="1"/>
</dbReference>
<dbReference type="CDD" id="cd16919">
    <property type="entry name" value="HATPase_CckA-like"/>
    <property type="match status" value="1"/>
</dbReference>
<dbReference type="InterPro" id="IPR013767">
    <property type="entry name" value="PAS_fold"/>
</dbReference>
<dbReference type="SUPFAM" id="SSF55785">
    <property type="entry name" value="PYP-like sensor domain (PAS domain)"/>
    <property type="match status" value="1"/>
</dbReference>
<dbReference type="InterPro" id="IPR011006">
    <property type="entry name" value="CheY-like_superfamily"/>
</dbReference>
<evidence type="ECO:0000256" key="9">
    <source>
        <dbReference type="ARBA" id="ARBA00022840"/>
    </source>
</evidence>
<organism evidence="19 22">
    <name type="scientific">Pseudoduganella albidiflava</name>
    <dbReference type="NCBI Taxonomy" id="321983"/>
    <lineage>
        <taxon>Bacteria</taxon>
        <taxon>Pseudomonadati</taxon>
        <taxon>Pseudomonadota</taxon>
        <taxon>Betaproteobacteria</taxon>
        <taxon>Burkholderiales</taxon>
        <taxon>Oxalobacteraceae</taxon>
        <taxon>Telluria group</taxon>
        <taxon>Pseudoduganella</taxon>
    </lineage>
</organism>
<dbReference type="InterPro" id="IPR003661">
    <property type="entry name" value="HisK_dim/P_dom"/>
</dbReference>
<feature type="transmembrane region" description="Helical" evidence="14">
    <location>
        <begin position="311"/>
        <end position="333"/>
    </location>
</feature>
<dbReference type="InterPro" id="IPR006189">
    <property type="entry name" value="CHASE_dom"/>
</dbReference>
<evidence type="ECO:0000256" key="12">
    <source>
        <dbReference type="ARBA" id="ARBA00023136"/>
    </source>
</evidence>
<gene>
    <name evidence="20" type="ORF">EYF70_08840</name>
    <name evidence="19" type="ORF">GCM10007387_49320</name>
</gene>
<dbReference type="GO" id="GO:0016020">
    <property type="term" value="C:membrane"/>
    <property type="evidence" value="ECO:0007669"/>
    <property type="project" value="UniProtKB-SubCell"/>
</dbReference>
<evidence type="ECO:0000256" key="2">
    <source>
        <dbReference type="ARBA" id="ARBA00004370"/>
    </source>
</evidence>
<dbReference type="PRINTS" id="PR00344">
    <property type="entry name" value="BCTRLSENSOR"/>
</dbReference>
<dbReference type="PANTHER" id="PTHR43065:SF49">
    <property type="entry name" value="HISTIDINE KINASE"/>
    <property type="match status" value="1"/>
</dbReference>
<dbReference type="Gene3D" id="1.10.287.130">
    <property type="match status" value="1"/>
</dbReference>
<dbReference type="AlphaFoldDB" id="A0A411WWB6"/>
<evidence type="ECO:0000313" key="20">
    <source>
        <dbReference type="EMBL" id="QBI00939.1"/>
    </source>
</evidence>
<dbReference type="PANTHER" id="PTHR43065">
    <property type="entry name" value="SENSOR HISTIDINE KINASE"/>
    <property type="match status" value="1"/>
</dbReference>
<evidence type="ECO:0000256" key="10">
    <source>
        <dbReference type="ARBA" id="ARBA00022989"/>
    </source>
</evidence>
<accession>A0A411WWB6</accession>
<dbReference type="PROSITE" id="PS50839">
    <property type="entry name" value="CHASE"/>
    <property type="match status" value="1"/>
</dbReference>
<keyword evidence="4 13" id="KW-0597">Phosphoprotein</keyword>
<evidence type="ECO:0000256" key="11">
    <source>
        <dbReference type="ARBA" id="ARBA00023012"/>
    </source>
</evidence>
<dbReference type="SMART" id="SM01079">
    <property type="entry name" value="CHASE"/>
    <property type="match status" value="1"/>
</dbReference>
<dbReference type="GO" id="GO:0000155">
    <property type="term" value="F:phosphorelay sensor kinase activity"/>
    <property type="evidence" value="ECO:0007669"/>
    <property type="project" value="InterPro"/>
</dbReference>
<dbReference type="InterPro" id="IPR036097">
    <property type="entry name" value="HisK_dim/P_sf"/>
</dbReference>
<evidence type="ECO:0000259" key="17">
    <source>
        <dbReference type="PROSITE" id="PS50112"/>
    </source>
</evidence>
<dbReference type="SMART" id="SM00387">
    <property type="entry name" value="HATPase_c"/>
    <property type="match status" value="1"/>
</dbReference>
<dbReference type="InterPro" id="IPR036890">
    <property type="entry name" value="HATPase_C_sf"/>
</dbReference>
<dbReference type="InterPro" id="IPR000014">
    <property type="entry name" value="PAS"/>
</dbReference>
<keyword evidence="21" id="KW-1185">Reference proteome</keyword>
<dbReference type="CDD" id="cd00130">
    <property type="entry name" value="PAS"/>
    <property type="match status" value="1"/>
</dbReference>
<evidence type="ECO:0000259" key="18">
    <source>
        <dbReference type="PROSITE" id="PS50839"/>
    </source>
</evidence>
<dbReference type="InterPro" id="IPR005467">
    <property type="entry name" value="His_kinase_dom"/>
</dbReference>
<feature type="transmembrane region" description="Helical" evidence="14">
    <location>
        <begin position="21"/>
        <end position="41"/>
    </location>
</feature>
<dbReference type="Pfam" id="PF03924">
    <property type="entry name" value="CHASE"/>
    <property type="match status" value="1"/>
</dbReference>
<evidence type="ECO:0000256" key="3">
    <source>
        <dbReference type="ARBA" id="ARBA00012438"/>
    </source>
</evidence>
<evidence type="ECO:0000313" key="21">
    <source>
        <dbReference type="Proteomes" id="UP000292307"/>
    </source>
</evidence>
<dbReference type="Pfam" id="PF02518">
    <property type="entry name" value="HATPase_c"/>
    <property type="match status" value="1"/>
</dbReference>
<dbReference type="EMBL" id="BMWV01000014">
    <property type="protein sequence ID" value="GGY60839.1"/>
    <property type="molecule type" value="Genomic_DNA"/>
</dbReference>
<evidence type="ECO:0000259" key="16">
    <source>
        <dbReference type="PROSITE" id="PS50110"/>
    </source>
</evidence>
<dbReference type="Proteomes" id="UP000628442">
    <property type="component" value="Unassembled WGS sequence"/>
</dbReference>
<evidence type="ECO:0000256" key="5">
    <source>
        <dbReference type="ARBA" id="ARBA00022679"/>
    </source>
</evidence>
<proteinExistence type="predicted"/>
<evidence type="ECO:0000313" key="19">
    <source>
        <dbReference type="EMBL" id="GGY60839.1"/>
    </source>
</evidence>
<dbReference type="PROSITE" id="PS50112">
    <property type="entry name" value="PAS"/>
    <property type="match status" value="1"/>
</dbReference>
<dbReference type="NCBIfam" id="TIGR00229">
    <property type="entry name" value="sensory_box"/>
    <property type="match status" value="1"/>
</dbReference>
<evidence type="ECO:0000256" key="7">
    <source>
        <dbReference type="ARBA" id="ARBA00022741"/>
    </source>
</evidence>
<evidence type="ECO:0000256" key="6">
    <source>
        <dbReference type="ARBA" id="ARBA00022692"/>
    </source>
</evidence>
<dbReference type="EC" id="2.7.13.3" evidence="3"/>
<dbReference type="Proteomes" id="UP000292307">
    <property type="component" value="Chromosome"/>
</dbReference>
<dbReference type="GO" id="GO:0006355">
    <property type="term" value="P:regulation of DNA-templated transcription"/>
    <property type="evidence" value="ECO:0007669"/>
    <property type="project" value="InterPro"/>
</dbReference>
<feature type="domain" description="PAS" evidence="17">
    <location>
        <begin position="360"/>
        <end position="422"/>
    </location>
</feature>
<dbReference type="InterPro" id="IPR001789">
    <property type="entry name" value="Sig_transdc_resp-reg_receiver"/>
</dbReference>
<dbReference type="InterPro" id="IPR035965">
    <property type="entry name" value="PAS-like_dom_sf"/>
</dbReference>
<evidence type="ECO:0000256" key="8">
    <source>
        <dbReference type="ARBA" id="ARBA00022777"/>
    </source>
</evidence>
<dbReference type="InterPro" id="IPR042240">
    <property type="entry name" value="CHASE_sf"/>
</dbReference>
<reference evidence="20 21" key="2">
    <citation type="submission" date="2019-02" db="EMBL/GenBank/DDBJ databases">
        <title>Draft Genome Sequences of Six Type Strains of the Genus Massilia.</title>
        <authorList>
            <person name="Miess H."/>
            <person name="Frediansyhah A."/>
            <person name="Gross H."/>
        </authorList>
    </citation>
    <scope>NUCLEOTIDE SEQUENCE [LARGE SCALE GENOMIC DNA]</scope>
    <source>
        <strain evidence="20 21">DSM 17472</strain>
    </source>
</reference>
<sequence>MPMSAHLPPEPDRAARLLRRALALGTLCAGLAATALVWNGLREGHDREVRAEFDYRVRELQARIARRMATYQQVLRGAQAYALATPPLPGAAAFRTYVGTLQLRQDYPGIQGIGIALVERGATMPAGTQRSSVVMIEPLDVMNRRALGYDMFAEPVRRAAMERARDTGDAALSGQVRLVQEGSGTGQPGFLMYLPLYAQAAQDMPMGAANNVTNNVTNNAAKRGRAFQGWVYGAFRMHDFMTGLNGEREADLHVAVYDATPEPPNCMYGCAYPDGTARLDELRTIAVAGRPWILRVRSNPVFEERMASQQAAWAGVAGIIVSILSALLVWLLAQGRDRARQLARRITEDLQRSYGKLRHERSRLISILDNANDAFVAVDAAGAITYWNAQAERIFGWNVTEALGRPLRHLFPGEQPELDRLLAFDASAFENGRGRRLELVAATREGLPVPVELSCSRVDSDGAPALHGFIRDLSASKAAATREAQRQQDLQQARQALSRAQKLEAVGKLTGGVAHDFNNVLQVIYGNVQAVAMAPRAPDTPRRLAGALAAVERGANLSRQLLAFARRQPLAPVVINLARLLRNIDDLLHRALGEGIELATRVEAGLWNTLADPNQLENVVLNLAINARDAMAGQGRLTIELSNAVLDEHYAAVVPDAVPGDYVLLAVSDTGSGMPPEVQERVFEPFFTTKPEGEGTGLGLSMAYGFVRQTGGHIRLYSEVGVGTTMRLYFPRSGAPEAAPPDVPPPATGGTETILLVDDDADVRETVTAMLRGLRYTVLEAADADEAIRVLRTGAPVDLLFTDVVMPGTLPVSELARVARHLRPGLAVLFTSGYTQDAAQHGGQLEPGTHLLSKPYRRDELASKVRAVLDERSDPPPQDSPLAPQRVLVVEDNDDLRDLTCEMIMALGWQATGVGSAEAALESLEAGGIGAVFTDVELPGMSGLALAQRLADNPELPVVIVSGRALGDDVPPGVRFLFKPYRIDAVEEILAQLRLQRQETGEQGMD</sequence>
<dbReference type="CDD" id="cd00082">
    <property type="entry name" value="HisKA"/>
    <property type="match status" value="1"/>
</dbReference>
<feature type="domain" description="Histidine kinase" evidence="15">
    <location>
        <begin position="512"/>
        <end position="734"/>
    </location>
</feature>
<keyword evidence="7" id="KW-0547">Nucleotide-binding</keyword>
<keyword evidence="12 14" id="KW-0472">Membrane</keyword>
<feature type="modified residue" description="4-aspartylphosphate" evidence="13">
    <location>
        <position position="803"/>
    </location>
</feature>
<dbReference type="PROSITE" id="PS50109">
    <property type="entry name" value="HIS_KIN"/>
    <property type="match status" value="1"/>
</dbReference>
<protein>
    <recommendedName>
        <fullName evidence="3">histidine kinase</fullName>
        <ecNumber evidence="3">2.7.13.3</ecNumber>
    </recommendedName>
</protein>
<evidence type="ECO:0000259" key="15">
    <source>
        <dbReference type="PROSITE" id="PS50109"/>
    </source>
</evidence>
<dbReference type="GO" id="GO:0005524">
    <property type="term" value="F:ATP binding"/>
    <property type="evidence" value="ECO:0007669"/>
    <property type="project" value="UniProtKB-KW"/>
</dbReference>
<dbReference type="SUPFAM" id="SSF55874">
    <property type="entry name" value="ATPase domain of HSP90 chaperone/DNA topoisomerase II/histidine kinase"/>
    <property type="match status" value="1"/>
</dbReference>
<evidence type="ECO:0000256" key="1">
    <source>
        <dbReference type="ARBA" id="ARBA00000085"/>
    </source>
</evidence>
<comment type="subcellular location">
    <subcellularLocation>
        <location evidence="2">Membrane</location>
    </subcellularLocation>
</comment>
<feature type="domain" description="Response regulatory" evidence="16">
    <location>
        <begin position="753"/>
        <end position="869"/>
    </location>
</feature>
<dbReference type="Gene3D" id="3.40.50.2300">
    <property type="match status" value="2"/>
</dbReference>
<dbReference type="Pfam" id="PF00989">
    <property type="entry name" value="PAS"/>
    <property type="match status" value="1"/>
</dbReference>
<feature type="domain" description="Response regulatory" evidence="16">
    <location>
        <begin position="886"/>
        <end position="994"/>
    </location>
</feature>
<dbReference type="SMART" id="SM00091">
    <property type="entry name" value="PAS"/>
    <property type="match status" value="1"/>
</dbReference>
<dbReference type="InterPro" id="IPR004358">
    <property type="entry name" value="Sig_transdc_His_kin-like_C"/>
</dbReference>
<feature type="modified residue" description="4-aspartylphosphate" evidence="13">
    <location>
        <position position="935"/>
    </location>
</feature>
<dbReference type="OrthoDB" id="9763119at2"/>
<dbReference type="Gene3D" id="3.30.450.350">
    <property type="entry name" value="CHASE domain"/>
    <property type="match status" value="1"/>
</dbReference>
<keyword evidence="11" id="KW-0902">Two-component regulatory system</keyword>